<accession>A0A6A4RUS7</accession>
<feature type="region of interest" description="Disordered" evidence="1">
    <location>
        <begin position="343"/>
        <end position="362"/>
    </location>
</feature>
<organism evidence="2 3">
    <name type="scientific">Scophthalmus maximus</name>
    <name type="common">Turbot</name>
    <name type="synonym">Psetta maxima</name>
    <dbReference type="NCBI Taxonomy" id="52904"/>
    <lineage>
        <taxon>Eukaryota</taxon>
        <taxon>Metazoa</taxon>
        <taxon>Chordata</taxon>
        <taxon>Craniata</taxon>
        <taxon>Vertebrata</taxon>
        <taxon>Euteleostomi</taxon>
        <taxon>Actinopterygii</taxon>
        <taxon>Neopterygii</taxon>
        <taxon>Teleostei</taxon>
        <taxon>Neoteleostei</taxon>
        <taxon>Acanthomorphata</taxon>
        <taxon>Carangaria</taxon>
        <taxon>Pleuronectiformes</taxon>
        <taxon>Pleuronectoidei</taxon>
        <taxon>Scophthalmidae</taxon>
        <taxon>Scophthalmus</taxon>
    </lineage>
</organism>
<feature type="compositionally biased region" description="Polar residues" evidence="1">
    <location>
        <begin position="22"/>
        <end position="31"/>
    </location>
</feature>
<dbReference type="EMBL" id="VEVO01000022">
    <property type="protein sequence ID" value="KAF0023985.1"/>
    <property type="molecule type" value="Genomic_DNA"/>
</dbReference>
<evidence type="ECO:0000313" key="3">
    <source>
        <dbReference type="Proteomes" id="UP000438429"/>
    </source>
</evidence>
<protein>
    <submittedName>
        <fullName evidence="2">Uncharacterized protein</fullName>
    </submittedName>
</protein>
<feature type="compositionally biased region" description="Basic and acidic residues" evidence="1">
    <location>
        <begin position="379"/>
        <end position="388"/>
    </location>
</feature>
<feature type="compositionally biased region" description="Basic and acidic residues" evidence="1">
    <location>
        <begin position="129"/>
        <end position="181"/>
    </location>
</feature>
<dbReference type="Proteomes" id="UP000438429">
    <property type="component" value="Unassembled WGS sequence"/>
</dbReference>
<evidence type="ECO:0000256" key="1">
    <source>
        <dbReference type="SAM" id="MobiDB-lite"/>
    </source>
</evidence>
<reference evidence="2 3" key="1">
    <citation type="submission" date="2019-06" db="EMBL/GenBank/DDBJ databases">
        <title>Draft genomes of female and male turbot (Scophthalmus maximus).</title>
        <authorList>
            <person name="Xu H."/>
            <person name="Xu X.-W."/>
            <person name="Shao C."/>
            <person name="Chen S."/>
        </authorList>
    </citation>
    <scope>NUCLEOTIDE SEQUENCE [LARGE SCALE GENOMIC DNA]</scope>
    <source>
        <strain evidence="2">Ysfricsl-2016a</strain>
        <tissue evidence="2">Blood</tissue>
    </source>
</reference>
<feature type="region of interest" description="Disordered" evidence="1">
    <location>
        <begin position="22"/>
        <end position="42"/>
    </location>
</feature>
<comment type="caution">
    <text evidence="2">The sequence shown here is derived from an EMBL/GenBank/DDBJ whole genome shotgun (WGS) entry which is preliminary data.</text>
</comment>
<gene>
    <name evidence="2" type="ORF">F2P81_024615</name>
</gene>
<feature type="region of interest" description="Disordered" evidence="1">
    <location>
        <begin position="123"/>
        <end position="193"/>
    </location>
</feature>
<dbReference type="AlphaFoldDB" id="A0A6A4RUS7"/>
<feature type="region of interest" description="Disordered" evidence="1">
    <location>
        <begin position="371"/>
        <end position="411"/>
    </location>
</feature>
<proteinExistence type="predicted"/>
<feature type="region of interest" description="Disordered" evidence="1">
    <location>
        <begin position="294"/>
        <end position="314"/>
    </location>
</feature>
<evidence type="ECO:0000313" key="2">
    <source>
        <dbReference type="EMBL" id="KAF0023985.1"/>
    </source>
</evidence>
<name>A0A6A4RUS7_SCOMX</name>
<sequence>MASSGSASAGCEVVHHPGCQNSTVTGLTPETSAAGRDGSTPREQVEELVLLQLFKTCKRTTLHNLVECRHKEQYYETCYSKCSLVQREINSAERHRSDQHHEYSHLYSGGAALDLTSWTLTDEGQTLTDPDRRGPDPEDRTLTDEDRTLTDEGSDPDRRGPDPDRRGPDPDRRGLDPDRRGFTNTRTHRVSRHVISKNKSNVMKELLEQLKQHIDIETFHQMKRRQSLHLFAVRVKVVVMRETSSRLWTSRDLTSAVDNFGSPSISVRRDAAARSVGTSSMEERRVQLHQASVSISVRSSAAPPPPELRRADKSAETLRAQRLFIATTEMGVIGLRCSSDTSSAADPLLDVDSSPTTRHCGHRSKVRCEGASYNVSSNREGRAADRRVQTKTPSSDKTLHPVDVQAAEENA</sequence>